<sequence length="105" mass="12442">MLQNDQIFIFLLKSLDVVQTKISVLRKLQNNQFRKAKKISMLLDNLDRNSSNFKPQPFCCLIQQMNNFKCRIIFTASTQNKYIQVFKQGNYMLTLMFISIKKILN</sequence>
<dbReference type="EMBL" id="CAJJDP010000065">
    <property type="protein sequence ID" value="CAD8175958.1"/>
    <property type="molecule type" value="Genomic_DNA"/>
</dbReference>
<keyword evidence="2" id="KW-1185">Reference proteome</keyword>
<organism evidence="1 2">
    <name type="scientific">Paramecium octaurelia</name>
    <dbReference type="NCBI Taxonomy" id="43137"/>
    <lineage>
        <taxon>Eukaryota</taxon>
        <taxon>Sar</taxon>
        <taxon>Alveolata</taxon>
        <taxon>Ciliophora</taxon>
        <taxon>Intramacronucleata</taxon>
        <taxon>Oligohymenophorea</taxon>
        <taxon>Peniculida</taxon>
        <taxon>Parameciidae</taxon>
        <taxon>Paramecium</taxon>
    </lineage>
</organism>
<reference evidence="1" key="1">
    <citation type="submission" date="2021-01" db="EMBL/GenBank/DDBJ databases">
        <authorList>
            <consortium name="Genoscope - CEA"/>
            <person name="William W."/>
        </authorList>
    </citation>
    <scope>NUCLEOTIDE SEQUENCE</scope>
</reference>
<gene>
    <name evidence="1" type="ORF">POCTA_138.1.T0660146</name>
</gene>
<dbReference type="Proteomes" id="UP000683925">
    <property type="component" value="Unassembled WGS sequence"/>
</dbReference>
<protein>
    <submittedName>
        <fullName evidence="1">Uncharacterized protein</fullName>
    </submittedName>
</protein>
<dbReference type="AlphaFoldDB" id="A0A8S1VE10"/>
<evidence type="ECO:0000313" key="1">
    <source>
        <dbReference type="EMBL" id="CAD8175958.1"/>
    </source>
</evidence>
<accession>A0A8S1VE10</accession>
<name>A0A8S1VE10_PAROT</name>
<comment type="caution">
    <text evidence="1">The sequence shown here is derived from an EMBL/GenBank/DDBJ whole genome shotgun (WGS) entry which is preliminary data.</text>
</comment>
<proteinExistence type="predicted"/>
<evidence type="ECO:0000313" key="2">
    <source>
        <dbReference type="Proteomes" id="UP000683925"/>
    </source>
</evidence>